<evidence type="ECO:0000313" key="16">
    <source>
        <dbReference type="Proteomes" id="UP000824998"/>
    </source>
</evidence>
<dbReference type="SUPFAM" id="SSF51445">
    <property type="entry name" value="(Trans)glycosidases"/>
    <property type="match status" value="1"/>
</dbReference>
<feature type="compositionally biased region" description="Low complexity" evidence="13">
    <location>
        <begin position="72"/>
        <end position="81"/>
    </location>
</feature>
<evidence type="ECO:0000256" key="13">
    <source>
        <dbReference type="SAM" id="MobiDB-lite"/>
    </source>
</evidence>
<dbReference type="PANTHER" id="PTHR16631">
    <property type="entry name" value="GLUCAN 1,3-BETA-GLUCOSIDASE"/>
    <property type="match status" value="1"/>
</dbReference>
<feature type="signal peptide" evidence="14">
    <location>
        <begin position="1"/>
        <end position="18"/>
    </location>
</feature>
<dbReference type="AlphaFoldDB" id="A0A9P7YMQ5"/>
<proteinExistence type="inferred from homology"/>
<evidence type="ECO:0000256" key="11">
    <source>
        <dbReference type="ARBA" id="ARBA00041516"/>
    </source>
</evidence>
<keyword evidence="7" id="KW-0326">Glycosidase</keyword>
<evidence type="ECO:0000256" key="2">
    <source>
        <dbReference type="ARBA" id="ARBA00008773"/>
    </source>
</evidence>
<feature type="chain" id="PRO_5040202065" description="Probable beta-glucosidase btgE" evidence="14">
    <location>
        <begin position="19"/>
        <end position="580"/>
    </location>
</feature>
<dbReference type="InterPro" id="IPR050732">
    <property type="entry name" value="Beta-glucan_modifiers"/>
</dbReference>
<evidence type="ECO:0000256" key="10">
    <source>
        <dbReference type="ARBA" id="ARBA00041495"/>
    </source>
</evidence>
<comment type="function">
    <text evidence="8">Beta-glucosidases are one of a number of cellulolytic enzymes involved in the degradation of cellulosic biomass. Catalyzes the last step releasing glucose from the inhibitory cellobiose.</text>
</comment>
<keyword evidence="4" id="KW-0964">Secreted</keyword>
<evidence type="ECO:0000256" key="6">
    <source>
        <dbReference type="ARBA" id="ARBA00022801"/>
    </source>
</evidence>
<keyword evidence="6" id="KW-0378">Hydrolase</keyword>
<evidence type="ECO:0000256" key="9">
    <source>
        <dbReference type="ARBA" id="ARBA00039284"/>
    </source>
</evidence>
<evidence type="ECO:0000256" key="5">
    <source>
        <dbReference type="ARBA" id="ARBA00022729"/>
    </source>
</evidence>
<accession>A0A9P7YMQ5</accession>
<evidence type="ECO:0000256" key="12">
    <source>
        <dbReference type="ARBA" id="ARBA00042762"/>
    </source>
</evidence>
<comment type="subcellular location">
    <subcellularLocation>
        <location evidence="1">Secreted</location>
        <location evidence="1">Cell wall</location>
    </subcellularLocation>
</comment>
<gene>
    <name evidence="15" type="ORF">BJ875DRAFT_503456</name>
</gene>
<dbReference type="GO" id="GO:0005576">
    <property type="term" value="C:extracellular region"/>
    <property type="evidence" value="ECO:0007669"/>
    <property type="project" value="TreeGrafter"/>
</dbReference>
<name>A0A9P7YMQ5_9HELO</name>
<evidence type="ECO:0000256" key="7">
    <source>
        <dbReference type="ARBA" id="ARBA00023295"/>
    </source>
</evidence>
<dbReference type="GO" id="GO:0071555">
    <property type="term" value="P:cell wall organization"/>
    <property type="evidence" value="ECO:0007669"/>
    <property type="project" value="TreeGrafter"/>
</dbReference>
<evidence type="ECO:0000256" key="1">
    <source>
        <dbReference type="ARBA" id="ARBA00004191"/>
    </source>
</evidence>
<dbReference type="EMBL" id="MU251410">
    <property type="protein sequence ID" value="KAG9236306.1"/>
    <property type="molecule type" value="Genomic_DNA"/>
</dbReference>
<evidence type="ECO:0000313" key="15">
    <source>
        <dbReference type="EMBL" id="KAG9236306.1"/>
    </source>
</evidence>
<sequence>MRASILAIAAAVATGASAAHNHARRHAHQAFHLERNLLATGTGSGSAETCGCTTIYTTITGEGALYNPPAPATTASAVPSSVAPPPPPPAVTTTSSTPPAVTIPTSTKTPDIPMPTPLASICPTPGVYTIPATTVVIKETTTVCGAGSTSVPAGPATYGGVTTVVSTATTVVCPYATVSTNSGVVTSVIATTTYVCPSAGTYTIAPETTSVSTATVLVYPTPAVYTPGTYTREVLTTTVVETNYVIFCPLTASSAPAPKPTTVVAPPPPAPTTSVKPVVVASPAPVVVASSAAPMVVASSPPAAKSSPSASSSSGGLGNSGNQWAMTYSPYTTTGDCKDMTSVATDIQAIAKAGFKVIRVYSTDCSGLPNIGAAAEANGLRLILGIFISNTGISGASQQVTEIISWGKFNLVDLIVIGNEAVFNGYCTASALASFITECKSKFSGAGYSGPCTTTEPLNTWQANAGALCGVVDVVGCNIHPFFNANVAASEAGPFTASQLKIVDGLCPGKTGINLETGWPSGGTCNGKACPGKAEQVTALKSIADSVGGKSVMFSYVDDPWKPAGEFGCEQHWGAIHAFE</sequence>
<feature type="region of interest" description="Disordered" evidence="13">
    <location>
        <begin position="72"/>
        <end position="116"/>
    </location>
</feature>
<keyword evidence="16" id="KW-1185">Reference proteome</keyword>
<keyword evidence="5 14" id="KW-0732">Signal</keyword>
<dbReference type="GO" id="GO:0042973">
    <property type="term" value="F:glucan endo-1,3-beta-D-glucosidase activity"/>
    <property type="evidence" value="ECO:0007669"/>
    <property type="project" value="TreeGrafter"/>
</dbReference>
<dbReference type="PANTHER" id="PTHR16631:SF24">
    <property type="entry name" value="FAMILY 17 GLUCOSIDASE SCW11-RELATED"/>
    <property type="match status" value="1"/>
</dbReference>
<dbReference type="InterPro" id="IPR017853">
    <property type="entry name" value="GH"/>
</dbReference>
<evidence type="ECO:0000256" key="8">
    <source>
        <dbReference type="ARBA" id="ARBA00024983"/>
    </source>
</evidence>
<feature type="compositionally biased region" description="Low complexity" evidence="13">
    <location>
        <begin position="91"/>
        <end position="107"/>
    </location>
</feature>
<evidence type="ECO:0000256" key="4">
    <source>
        <dbReference type="ARBA" id="ARBA00022525"/>
    </source>
</evidence>
<evidence type="ECO:0000256" key="14">
    <source>
        <dbReference type="SAM" id="SignalP"/>
    </source>
</evidence>
<dbReference type="OrthoDB" id="4082933at2759"/>
<dbReference type="GO" id="GO:0009986">
    <property type="term" value="C:cell surface"/>
    <property type="evidence" value="ECO:0007669"/>
    <property type="project" value="TreeGrafter"/>
</dbReference>
<dbReference type="Proteomes" id="UP000824998">
    <property type="component" value="Unassembled WGS sequence"/>
</dbReference>
<comment type="caution">
    <text evidence="15">The sequence shown here is derived from an EMBL/GenBank/DDBJ whole genome shotgun (WGS) entry which is preliminary data.</text>
</comment>
<comment type="similarity">
    <text evidence="2">Belongs to the glycosyl hydrolase 17 family.</text>
</comment>
<evidence type="ECO:0000256" key="3">
    <source>
        <dbReference type="ARBA" id="ARBA00022512"/>
    </source>
</evidence>
<reference evidence="15" key="1">
    <citation type="journal article" date="2021" name="IMA Fungus">
        <title>Genomic characterization of three marine fungi, including Emericellopsis atlantica sp. nov. with signatures of a generalist lifestyle and marine biomass degradation.</title>
        <authorList>
            <person name="Hagestad O.C."/>
            <person name="Hou L."/>
            <person name="Andersen J.H."/>
            <person name="Hansen E.H."/>
            <person name="Altermark B."/>
            <person name="Li C."/>
            <person name="Kuhnert E."/>
            <person name="Cox R.J."/>
            <person name="Crous P.W."/>
            <person name="Spatafora J.W."/>
            <person name="Lail K."/>
            <person name="Amirebrahimi M."/>
            <person name="Lipzen A."/>
            <person name="Pangilinan J."/>
            <person name="Andreopoulos W."/>
            <person name="Hayes R.D."/>
            <person name="Ng V."/>
            <person name="Grigoriev I.V."/>
            <person name="Jackson S.A."/>
            <person name="Sutton T.D.S."/>
            <person name="Dobson A.D.W."/>
            <person name="Rama T."/>
        </authorList>
    </citation>
    <scope>NUCLEOTIDE SEQUENCE</scope>
    <source>
        <strain evidence="15">TRa018bII</strain>
    </source>
</reference>
<protein>
    <recommendedName>
        <fullName evidence="9">Probable beta-glucosidase btgE</fullName>
    </recommendedName>
    <alternativeName>
        <fullName evidence="10">Beta-D-glucoside glucohydrolase btgE</fullName>
    </alternativeName>
    <alternativeName>
        <fullName evidence="12">Cellobiase btgE</fullName>
    </alternativeName>
    <alternativeName>
        <fullName evidence="11">Gentiobiase btgE</fullName>
    </alternativeName>
</protein>
<organism evidence="15 16">
    <name type="scientific">Amylocarpus encephaloides</name>
    <dbReference type="NCBI Taxonomy" id="45428"/>
    <lineage>
        <taxon>Eukaryota</taxon>
        <taxon>Fungi</taxon>
        <taxon>Dikarya</taxon>
        <taxon>Ascomycota</taxon>
        <taxon>Pezizomycotina</taxon>
        <taxon>Leotiomycetes</taxon>
        <taxon>Helotiales</taxon>
        <taxon>Helotiales incertae sedis</taxon>
        <taxon>Amylocarpus</taxon>
    </lineage>
</organism>
<keyword evidence="3" id="KW-0134">Cell wall</keyword>
<dbReference type="GO" id="GO:0009277">
    <property type="term" value="C:fungal-type cell wall"/>
    <property type="evidence" value="ECO:0007669"/>
    <property type="project" value="TreeGrafter"/>
</dbReference>